<evidence type="ECO:0000256" key="3">
    <source>
        <dbReference type="ARBA" id="ARBA00022692"/>
    </source>
</evidence>
<dbReference type="PANTHER" id="PTHR40060:SF1">
    <property type="entry name" value="UPF0316 PROTEIN YEBE"/>
    <property type="match status" value="1"/>
</dbReference>
<organism evidence="9 10">
    <name type="scientific">Methanoregula formicica (strain DSM 22288 / NBRC 105244 / SMSP)</name>
    <dbReference type="NCBI Taxonomy" id="593750"/>
    <lineage>
        <taxon>Archaea</taxon>
        <taxon>Methanobacteriati</taxon>
        <taxon>Methanobacteriota</taxon>
        <taxon>Stenosarchaea group</taxon>
        <taxon>Methanomicrobia</taxon>
        <taxon>Methanomicrobiales</taxon>
        <taxon>Methanoregulaceae</taxon>
        <taxon>Methanoregula</taxon>
    </lineage>
</organism>
<evidence type="ECO:0000313" key="10">
    <source>
        <dbReference type="Proteomes" id="UP000010824"/>
    </source>
</evidence>
<proteinExistence type="predicted"/>
<dbReference type="GeneID" id="14308537"/>
<dbReference type="InterPro" id="IPR019264">
    <property type="entry name" value="DUF2179"/>
</dbReference>
<evidence type="ECO:0000259" key="8">
    <source>
        <dbReference type="Pfam" id="PF18955"/>
    </source>
</evidence>
<dbReference type="InParanoid" id="L0HL07"/>
<dbReference type="HOGENOM" id="CLU_106166_0_0_2"/>
<evidence type="ECO:0008006" key="11">
    <source>
        <dbReference type="Google" id="ProtNLM"/>
    </source>
</evidence>
<keyword evidence="4 6" id="KW-1133">Transmembrane helix</keyword>
<dbReference type="KEGG" id="mfo:Metfor_2754"/>
<dbReference type="AlphaFoldDB" id="L0HL07"/>
<keyword evidence="3 6" id="KW-0812">Transmembrane</keyword>
<accession>L0HL07</accession>
<feature type="domain" description="DUF2179" evidence="7">
    <location>
        <begin position="111"/>
        <end position="162"/>
    </location>
</feature>
<dbReference type="eggNOG" id="arCOG06902">
    <property type="taxonomic scope" value="Archaea"/>
</dbReference>
<dbReference type="Pfam" id="PF10035">
    <property type="entry name" value="DUF2179"/>
    <property type="match status" value="1"/>
</dbReference>
<feature type="domain" description="DUF5698" evidence="8">
    <location>
        <begin position="21"/>
        <end position="78"/>
    </location>
</feature>
<reference evidence="10" key="1">
    <citation type="submission" date="2011-12" db="EMBL/GenBank/DDBJ databases">
        <title>Complete sequence of Methanoregula formicicum SMSP.</title>
        <authorList>
            <person name="Lucas S."/>
            <person name="Han J."/>
            <person name="Lapidus A."/>
            <person name="Cheng J.-F."/>
            <person name="Goodwin L."/>
            <person name="Pitluck S."/>
            <person name="Peters L."/>
            <person name="Ovchinnikova G."/>
            <person name="Teshima H."/>
            <person name="Detter J.C."/>
            <person name="Han C."/>
            <person name="Tapia R."/>
            <person name="Land M."/>
            <person name="Hauser L."/>
            <person name="Kyrpides N."/>
            <person name="Ivanova N."/>
            <person name="Pagani I."/>
            <person name="Imachi H."/>
            <person name="Tamaki H."/>
            <person name="Sekiguchi Y."/>
            <person name="Kamagata Y."/>
            <person name="Cadillo-Quiroz H."/>
            <person name="Zinder S."/>
            <person name="Liu W.-T."/>
            <person name="Woyke T."/>
        </authorList>
    </citation>
    <scope>NUCLEOTIDE SEQUENCE [LARGE SCALE GENOMIC DNA]</scope>
    <source>
        <strain evidence="10">DSM 22288 / NBRC 105244 / SMSP</strain>
    </source>
</reference>
<name>L0HL07_METFS</name>
<dbReference type="InterPro" id="IPR044035">
    <property type="entry name" value="DUF5698"/>
</dbReference>
<evidence type="ECO:0000256" key="1">
    <source>
        <dbReference type="ARBA" id="ARBA00004651"/>
    </source>
</evidence>
<reference evidence="9 10" key="2">
    <citation type="journal article" date="2014" name="Genome Announc.">
        <title>Complete Genome Sequence of Methanoregula formicica SMSPT, a Mesophilic Hydrogenotrophic Methanogen Isolated from a Methanogenic Upflow Anaerobic Sludge Blanket Reactor.</title>
        <authorList>
            <person name="Yamamoto K."/>
            <person name="Tamaki H."/>
            <person name="Cadillo-Quiroz H."/>
            <person name="Imachi H."/>
            <person name="Kyrpides N."/>
            <person name="Woyke T."/>
            <person name="Goodwin L."/>
            <person name="Zinder S.H."/>
            <person name="Kamagata Y."/>
            <person name="Liu W.T."/>
        </authorList>
    </citation>
    <scope>NUCLEOTIDE SEQUENCE [LARGE SCALE GENOMIC DNA]</scope>
    <source>
        <strain evidence="10">DSM 22288 / NBRC 105244 / SMSP</strain>
    </source>
</reference>
<evidence type="ECO:0000256" key="5">
    <source>
        <dbReference type="ARBA" id="ARBA00023136"/>
    </source>
</evidence>
<dbReference type="Pfam" id="PF18955">
    <property type="entry name" value="DUF5698"/>
    <property type="match status" value="1"/>
</dbReference>
<keyword evidence="2" id="KW-1003">Cell membrane</keyword>
<keyword evidence="5 6" id="KW-0472">Membrane</keyword>
<evidence type="ECO:0000256" key="2">
    <source>
        <dbReference type="ARBA" id="ARBA00022475"/>
    </source>
</evidence>
<dbReference type="RefSeq" id="WP_015286701.1">
    <property type="nucleotide sequence ID" value="NC_019943.1"/>
</dbReference>
<dbReference type="OrthoDB" id="118989at2157"/>
<dbReference type="InterPro" id="IPR022930">
    <property type="entry name" value="UPF0316"/>
</dbReference>
<protein>
    <recommendedName>
        <fullName evidence="11">DUF5698 domain-containing protein</fullName>
    </recommendedName>
</protein>
<feature type="transmembrane region" description="Helical" evidence="6">
    <location>
        <begin position="33"/>
        <end position="55"/>
    </location>
</feature>
<evidence type="ECO:0000256" key="6">
    <source>
        <dbReference type="SAM" id="Phobius"/>
    </source>
</evidence>
<comment type="subcellular location">
    <subcellularLocation>
        <location evidence="1">Cell membrane</location>
        <topology evidence="1">Multi-pass membrane protein</topology>
    </subcellularLocation>
</comment>
<evidence type="ECO:0000313" key="9">
    <source>
        <dbReference type="EMBL" id="AGB03739.1"/>
    </source>
</evidence>
<dbReference type="Proteomes" id="UP000010824">
    <property type="component" value="Chromosome"/>
</dbReference>
<dbReference type="EMBL" id="CP003167">
    <property type="protein sequence ID" value="AGB03739.1"/>
    <property type="molecule type" value="Genomic_DNA"/>
</dbReference>
<feature type="transmembrane region" description="Helical" evidence="6">
    <location>
        <begin position="67"/>
        <end position="94"/>
    </location>
</feature>
<evidence type="ECO:0000256" key="4">
    <source>
        <dbReference type="ARBA" id="ARBA00022989"/>
    </source>
</evidence>
<dbReference type="PANTHER" id="PTHR40060">
    <property type="entry name" value="UPF0316 PROTEIN YEBE"/>
    <property type="match status" value="1"/>
</dbReference>
<dbReference type="CDD" id="cd16381">
    <property type="entry name" value="YitT_C_like_1"/>
    <property type="match status" value="1"/>
</dbReference>
<sequence precursor="true">MDLVLPLIILVARIVETTMETIRLVYVTKGHKYLASGIGTLKIGIWVLSTGLVLTNLDNIPGIVAYMLGYGVGTLLGMTIESWIGLGTVIIRIFCTKDPEPLIRHLGDLGYGTTRINGAGQFVSSVAVLLSMVPRKETGRLLEVLKTKYPDAHFTIEDVSTMSEREIYFGTRNRRGILGFTGYS</sequence>
<gene>
    <name evidence="9" type="ordered locus">Metfor_2754</name>
</gene>
<keyword evidence="10" id="KW-1185">Reference proteome</keyword>
<evidence type="ECO:0000259" key="7">
    <source>
        <dbReference type="Pfam" id="PF10035"/>
    </source>
</evidence>